<dbReference type="STRING" id="307972.A0A2G8LNU3"/>
<dbReference type="InterPro" id="IPR004045">
    <property type="entry name" value="Glutathione_S-Trfase_N"/>
</dbReference>
<dbReference type="AlphaFoldDB" id="A0A2G8LNU3"/>
<dbReference type="EMBL" id="MRZV01000023">
    <property type="protein sequence ID" value="PIK61850.1"/>
    <property type="molecule type" value="Genomic_DNA"/>
</dbReference>
<evidence type="ECO:0000256" key="3">
    <source>
        <dbReference type="ARBA" id="ARBA00047960"/>
    </source>
</evidence>
<dbReference type="InterPro" id="IPR040079">
    <property type="entry name" value="Glutathione_S-Trfase"/>
</dbReference>
<feature type="domain" description="GST N-terminal" evidence="4">
    <location>
        <begin position="3"/>
        <end position="78"/>
    </location>
</feature>
<dbReference type="InterPro" id="IPR050213">
    <property type="entry name" value="GST_superfamily"/>
</dbReference>
<dbReference type="Pfam" id="PF02798">
    <property type="entry name" value="GST_N"/>
    <property type="match status" value="1"/>
</dbReference>
<dbReference type="OrthoDB" id="414243at2759"/>
<evidence type="ECO:0000313" key="6">
    <source>
        <dbReference type="Proteomes" id="UP000230750"/>
    </source>
</evidence>
<dbReference type="FunFam" id="3.40.30.10:FF:000035">
    <property type="entry name" value="hematopoietic prostaglandin D synthase"/>
    <property type="match status" value="1"/>
</dbReference>
<dbReference type="SFLD" id="SFLDS00019">
    <property type="entry name" value="Glutathione_Transferase_(cytos"/>
    <property type="match status" value="1"/>
</dbReference>
<comment type="caution">
    <text evidence="5">The sequence shown here is derived from an EMBL/GenBank/DDBJ whole genome shotgun (WGS) entry which is preliminary data.</text>
</comment>
<dbReference type="PANTHER" id="PTHR11571:SF224">
    <property type="entry name" value="HEMATOPOIETIC PROSTAGLANDIN D SYNTHASE"/>
    <property type="match status" value="1"/>
</dbReference>
<dbReference type="GO" id="GO:0004364">
    <property type="term" value="F:glutathione transferase activity"/>
    <property type="evidence" value="ECO:0007669"/>
    <property type="project" value="UniProtKB-EC"/>
</dbReference>
<gene>
    <name evidence="5" type="ORF">BSL78_01181</name>
</gene>
<comment type="catalytic activity">
    <reaction evidence="3">
        <text>RX + glutathione = an S-substituted glutathione + a halide anion + H(+)</text>
        <dbReference type="Rhea" id="RHEA:16437"/>
        <dbReference type="ChEBI" id="CHEBI:15378"/>
        <dbReference type="ChEBI" id="CHEBI:16042"/>
        <dbReference type="ChEBI" id="CHEBI:17792"/>
        <dbReference type="ChEBI" id="CHEBI:57925"/>
        <dbReference type="ChEBI" id="CHEBI:90779"/>
        <dbReference type="EC" id="2.5.1.18"/>
    </reaction>
</comment>
<dbReference type="Proteomes" id="UP000230750">
    <property type="component" value="Unassembled WGS sequence"/>
</dbReference>
<dbReference type="PANTHER" id="PTHR11571">
    <property type="entry name" value="GLUTATHIONE S-TRANSFERASE"/>
    <property type="match status" value="1"/>
</dbReference>
<dbReference type="InterPro" id="IPR036249">
    <property type="entry name" value="Thioredoxin-like_sf"/>
</dbReference>
<evidence type="ECO:0000256" key="2">
    <source>
        <dbReference type="ARBA" id="ARBA00022679"/>
    </source>
</evidence>
<sequence>MPPSYKLIYFNWKGRAEGARYIFHLAGQEFEDYRVTKEEWKQLKPKTPLGQIPILEVDGKQLPQSHAIRRYLAEEFGQ</sequence>
<evidence type="ECO:0000259" key="4">
    <source>
        <dbReference type="PROSITE" id="PS50404"/>
    </source>
</evidence>
<organism evidence="5 6">
    <name type="scientific">Stichopus japonicus</name>
    <name type="common">Sea cucumber</name>
    <dbReference type="NCBI Taxonomy" id="307972"/>
    <lineage>
        <taxon>Eukaryota</taxon>
        <taxon>Metazoa</taxon>
        <taxon>Echinodermata</taxon>
        <taxon>Eleutherozoa</taxon>
        <taxon>Echinozoa</taxon>
        <taxon>Holothuroidea</taxon>
        <taxon>Aspidochirotacea</taxon>
        <taxon>Aspidochirotida</taxon>
        <taxon>Stichopodidae</taxon>
        <taxon>Apostichopus</taxon>
    </lineage>
</organism>
<keyword evidence="2" id="KW-0808">Transferase</keyword>
<name>A0A2G8LNU3_STIJA</name>
<reference evidence="5 6" key="1">
    <citation type="journal article" date="2017" name="PLoS Biol.">
        <title>The sea cucumber genome provides insights into morphological evolution and visceral regeneration.</title>
        <authorList>
            <person name="Zhang X."/>
            <person name="Sun L."/>
            <person name="Yuan J."/>
            <person name="Sun Y."/>
            <person name="Gao Y."/>
            <person name="Zhang L."/>
            <person name="Li S."/>
            <person name="Dai H."/>
            <person name="Hamel J.F."/>
            <person name="Liu C."/>
            <person name="Yu Y."/>
            <person name="Liu S."/>
            <person name="Lin W."/>
            <person name="Guo K."/>
            <person name="Jin S."/>
            <person name="Xu P."/>
            <person name="Storey K.B."/>
            <person name="Huan P."/>
            <person name="Zhang T."/>
            <person name="Zhou Y."/>
            <person name="Zhang J."/>
            <person name="Lin C."/>
            <person name="Li X."/>
            <person name="Xing L."/>
            <person name="Huo D."/>
            <person name="Sun M."/>
            <person name="Wang L."/>
            <person name="Mercier A."/>
            <person name="Li F."/>
            <person name="Yang H."/>
            <person name="Xiang J."/>
        </authorList>
    </citation>
    <scope>NUCLEOTIDE SEQUENCE [LARGE SCALE GENOMIC DNA]</scope>
    <source>
        <strain evidence="5">Shaxun</strain>
        <tissue evidence="5">Muscle</tissue>
    </source>
</reference>
<protein>
    <recommendedName>
        <fullName evidence="1">glutathione transferase</fullName>
        <ecNumber evidence="1">2.5.1.18</ecNumber>
    </recommendedName>
</protein>
<dbReference type="CDD" id="cd03039">
    <property type="entry name" value="GST_N_Sigma_like"/>
    <property type="match status" value="1"/>
</dbReference>
<evidence type="ECO:0000313" key="5">
    <source>
        <dbReference type="EMBL" id="PIK61850.1"/>
    </source>
</evidence>
<proteinExistence type="predicted"/>
<dbReference type="Gene3D" id="1.20.1050.130">
    <property type="match status" value="1"/>
</dbReference>
<dbReference type="SUPFAM" id="SSF52833">
    <property type="entry name" value="Thioredoxin-like"/>
    <property type="match status" value="1"/>
</dbReference>
<accession>A0A2G8LNU3</accession>
<dbReference type="EC" id="2.5.1.18" evidence="1"/>
<keyword evidence="6" id="KW-1185">Reference proteome</keyword>
<dbReference type="PROSITE" id="PS50404">
    <property type="entry name" value="GST_NTER"/>
    <property type="match status" value="1"/>
</dbReference>
<evidence type="ECO:0000256" key="1">
    <source>
        <dbReference type="ARBA" id="ARBA00012452"/>
    </source>
</evidence>
<dbReference type="GO" id="GO:0006749">
    <property type="term" value="P:glutathione metabolic process"/>
    <property type="evidence" value="ECO:0007669"/>
    <property type="project" value="TreeGrafter"/>
</dbReference>